<feature type="chain" id="PRO_5006632622" description="Secreted protein" evidence="2">
    <location>
        <begin position="20"/>
        <end position="144"/>
    </location>
</feature>
<dbReference type="EMBL" id="DF952378">
    <property type="protein sequence ID" value="GAN44898.1"/>
    <property type="molecule type" value="Genomic_DNA"/>
</dbReference>
<protein>
    <recommendedName>
        <fullName evidence="4">Secreted protein</fullName>
    </recommendedName>
</protein>
<dbReference type="HOGENOM" id="CLU_1794317_0_0_6"/>
<evidence type="ECO:0000256" key="2">
    <source>
        <dbReference type="SAM" id="SignalP"/>
    </source>
</evidence>
<evidence type="ECO:0008006" key="4">
    <source>
        <dbReference type="Google" id="ProtNLM"/>
    </source>
</evidence>
<gene>
    <name evidence="3" type="ORF">MBSD_1434</name>
</gene>
<proteinExistence type="predicted"/>
<feature type="region of interest" description="Disordered" evidence="1">
    <location>
        <begin position="47"/>
        <end position="87"/>
    </location>
</feature>
<organism evidence="3">
    <name type="scientific">Mizugakiibacter sediminis</name>
    <dbReference type="NCBI Taxonomy" id="1475481"/>
    <lineage>
        <taxon>Bacteria</taxon>
        <taxon>Pseudomonadati</taxon>
        <taxon>Pseudomonadota</taxon>
        <taxon>Gammaproteobacteria</taxon>
        <taxon>Lysobacterales</taxon>
        <taxon>Rhodanobacteraceae</taxon>
        <taxon>Mizugakiibacter</taxon>
    </lineage>
</organism>
<feature type="compositionally biased region" description="Polar residues" evidence="1">
    <location>
        <begin position="69"/>
        <end position="87"/>
    </location>
</feature>
<feature type="signal peptide" evidence="2">
    <location>
        <begin position="1"/>
        <end position="19"/>
    </location>
</feature>
<dbReference type="AlphaFoldDB" id="A0A0S6Z011"/>
<name>A0A0S6Z011_9GAMM</name>
<sequence length="144" mass="15315">MRMRFCVNVPVLSAHSTVAAPSVSMVAARRVSTRAFEMRHAPITMNTLSTSGNSSGSIDMPSAMPASSAFIQPSRSRPYSSTASALSVTPARPNARTTCRVCRLSRVGSCVMRPSAAPMRPISLRGPVAVTQARPRPRTTSVPE</sequence>
<reference evidence="3" key="1">
    <citation type="submission" date="2015-03" db="EMBL/GenBank/DDBJ databases">
        <title>Draft genome sequence of Mizugakiibacter sediminis skMP5.</title>
        <authorList>
            <person name="Watanabe T."/>
            <person name="Kojima H."/>
            <person name="Fukui M."/>
        </authorList>
    </citation>
    <scope>NUCLEOTIDE SEQUENCE</scope>
    <source>
        <strain evidence="3">SkMP5</strain>
    </source>
</reference>
<evidence type="ECO:0000313" key="3">
    <source>
        <dbReference type="EMBL" id="GAN44898.1"/>
    </source>
</evidence>
<feature type="compositionally biased region" description="Low complexity" evidence="1">
    <location>
        <begin position="47"/>
        <end position="57"/>
    </location>
</feature>
<keyword evidence="2" id="KW-0732">Signal</keyword>
<accession>A0A0S6Z011</accession>
<evidence type="ECO:0000256" key="1">
    <source>
        <dbReference type="SAM" id="MobiDB-lite"/>
    </source>
</evidence>